<sequence length="73" mass="8115">MISKDYHGYPLNDAIDDLNRIIGEVRMSGRAEYAEFITGFGVIRAAFFSALKTYGLNPSYKIGNEGIIIVVIE</sequence>
<gene>
    <name evidence="1" type="ORF">LCGC14_2162880</name>
</gene>
<reference evidence="1" key="1">
    <citation type="journal article" date="2015" name="Nature">
        <title>Complex archaea that bridge the gap between prokaryotes and eukaryotes.</title>
        <authorList>
            <person name="Spang A."/>
            <person name="Saw J.H."/>
            <person name="Jorgensen S.L."/>
            <person name="Zaremba-Niedzwiedzka K."/>
            <person name="Martijn J."/>
            <person name="Lind A.E."/>
            <person name="van Eijk R."/>
            <person name="Schleper C."/>
            <person name="Guy L."/>
            <person name="Ettema T.J."/>
        </authorList>
    </citation>
    <scope>NUCLEOTIDE SEQUENCE</scope>
</reference>
<proteinExistence type="predicted"/>
<name>A0A0F9DSB6_9ZZZZ</name>
<comment type="caution">
    <text evidence="1">The sequence shown here is derived from an EMBL/GenBank/DDBJ whole genome shotgun (WGS) entry which is preliminary data.</text>
</comment>
<protein>
    <recommendedName>
        <fullName evidence="2">Smr domain-containing protein</fullName>
    </recommendedName>
</protein>
<accession>A0A0F9DSB6</accession>
<dbReference type="AlphaFoldDB" id="A0A0F9DSB6"/>
<organism evidence="1">
    <name type="scientific">marine sediment metagenome</name>
    <dbReference type="NCBI Taxonomy" id="412755"/>
    <lineage>
        <taxon>unclassified sequences</taxon>
        <taxon>metagenomes</taxon>
        <taxon>ecological metagenomes</taxon>
    </lineage>
</organism>
<evidence type="ECO:0000313" key="1">
    <source>
        <dbReference type="EMBL" id="KKL64649.1"/>
    </source>
</evidence>
<evidence type="ECO:0008006" key="2">
    <source>
        <dbReference type="Google" id="ProtNLM"/>
    </source>
</evidence>
<dbReference type="EMBL" id="LAZR01027777">
    <property type="protein sequence ID" value="KKL64649.1"/>
    <property type="molecule type" value="Genomic_DNA"/>
</dbReference>